<sequence length="1736" mass="191275">MYASMVNQNFITADQIERAVDKAYLTTPITSLDQIVDESALALRNEIHEIPPANTPEGDDNSESESEGLILSGGNKLNKTVIGGALVRNVSLVVPVGDASFADLPVVPIKGSNNVNAQLLAAAADDKSPGKSNQLAVLLLPDEGNLVPVAQPLASEPPADATMLSSLITTTSDIKEGGSLTKEKKILKQKLETYVLSGTIDKFFGIKGLTAKLYKFQESEAGDHSKKDDASTKKVDGDADDKKKDDSSEPPSVPAHEMAILNPESGALEGKPLGTLFPFINDKDLQKMPIKNLAFTYCEESESPFIKPGLCLEADVMLKDSLQWAADTLKKMFGDQKTPDSIRLSAHLSKERDWSKMPVVKEFILQGYFHDMGLKTWDVLQFKTMGIEITGTKAAKGKHSGDTKEKNDKDEDSSKPSDDPNKERPKNSTKDEETKPIAEPEDDSEKPDKEKHKEENANGEEESKKTKEPQSWNFGFGFYGTVMLTNVPHANVPLELNYRIARDFEVEGNSDGEDNKGEDKKDEDKSKEKTEESAANLTKPDNEGIKDGSKSTMTKLPEGEKPKKEYSDGAHKRIWNMVIWCDKWEDIYGIKNVSLTKAELKFSFEQGTFRETVQLNLTADLTLGSGTFSAVGKFSKNENSLDAKIGDLTLSEIKKIHAQIAGYALPADNAATEAEVKKEAKGNEITFKNLHLNLSSTKMGGSTDRSLQLDGCVGFNEHSSASALVKIDQDGLSISGDIKDFDIPDTHIKIEKAGLHIYIGFKQGTKSEKAVDGEENKNFKAVTDGKETKSNKKESKGETLTKTDDEEEKPVGTKRASEFAIMGIVKIESFTVTVGFHIEQKPDKPTRDWILVGSVASIKLDQLWSDLKGGFLDLELDRVALIASSEEREKQDPTESSAVDSWDVLAQVDAYGYPVVKGIQLCASIRKFDVLDEMNDKKKMEDLVLIVAFPSQGKLKFSIDMPESFQVPISKCLKLCKFGATIGADDTGPYLQLNTTLTLSYKGQSPINVIGDIRGSMTDAYGALYMKEGDKWVDPFGLNKKAVVSELGVGAGFKYATVLEEGPDQFSFAGKLDLGDKFHGKMVLHFGVGEEQVIIVKASEINVVQLIRLAGELADIKELANIEGGDDILVFRDLELYLSTGAEVFGITYERGIHVNGKMEFLKKTGDFKGSLTDDGVTVKAGVDQFSIGGLKVTSASAGGKRATLDVEMTKEKQKISVDGMIQYYDIHAKMLVDADIQERRLNANIDIQFIESLSFLLKAKVQVPQGSSTDDLKADFDAQLTPDVYGAIFDGIHHGIDALGKLVTQEIDNAKKDIQRQIDEHGQELKKMEQELNQMKIESAKQVKIREQKIKQNDDQLTELRNELDHLEGDVKSAEAQKNKNDAKVASTKAERDAAKRKLDKKIRDMTAEYNRQLTEQEDQQQKWQAKKQSLENQKNATWGDDLRKGAAAQANLEYWNAQVKEAQGEVKHWKTVIANSGPFGKLGGLASLSVALGKLGSDEAQRAIYSGLINVMQDILSSPEFEGVEKDITEAVEKIKNIGAGIDALKSQGVYGFIQAMSRDEKAELNRQIQLLNDLEAEGQKLEDELIKARNKLEKNRGRITADQIAAQRSIAQLQAEIKLKPFESDLRAKQVEFANIKAKINTLQRTLDDVDKGVDKTTHVSEEIVGALKKGVPRVTMIDVQANTDVFIENKPLVFTLYVDWLGKQNKHEVDWAPGVDAADLYKRAADMIIKGH</sequence>
<dbReference type="EMBL" id="KV878209">
    <property type="protein sequence ID" value="OJJ40092.1"/>
    <property type="molecule type" value="Genomic_DNA"/>
</dbReference>
<feature type="compositionally biased region" description="Basic and acidic residues" evidence="2">
    <location>
        <begin position="540"/>
        <end position="549"/>
    </location>
</feature>
<feature type="region of interest" description="Disordered" evidence="2">
    <location>
        <begin position="220"/>
        <end position="256"/>
    </location>
</feature>
<feature type="region of interest" description="Disordered" evidence="2">
    <location>
        <begin position="1376"/>
        <end position="1398"/>
    </location>
</feature>
<feature type="region of interest" description="Disordered" evidence="2">
    <location>
        <begin position="393"/>
        <end position="472"/>
    </location>
</feature>
<evidence type="ECO:0000256" key="1">
    <source>
        <dbReference type="SAM" id="Coils"/>
    </source>
</evidence>
<dbReference type="OrthoDB" id="3219467at2759"/>
<proteinExistence type="predicted"/>
<evidence type="ECO:0000313" key="3">
    <source>
        <dbReference type="EMBL" id="OJJ40092.1"/>
    </source>
</evidence>
<feature type="compositionally biased region" description="Basic and acidic residues" evidence="2">
    <location>
        <begin position="513"/>
        <end position="532"/>
    </location>
</feature>
<feature type="region of interest" description="Disordered" evidence="2">
    <location>
        <begin position="507"/>
        <end position="566"/>
    </location>
</feature>
<dbReference type="PANTHER" id="PTHR34491:SF156">
    <property type="entry name" value="KINESIN MOTOR DOMAIN-CONTAINING PROTEIN"/>
    <property type="match status" value="1"/>
</dbReference>
<feature type="region of interest" description="Disordered" evidence="2">
    <location>
        <begin position="1414"/>
        <end position="1435"/>
    </location>
</feature>
<feature type="compositionally biased region" description="Basic and acidic residues" evidence="2">
    <location>
        <begin position="446"/>
        <end position="468"/>
    </location>
</feature>
<feature type="compositionally biased region" description="Acidic residues" evidence="2">
    <location>
        <begin position="57"/>
        <end position="66"/>
    </location>
</feature>
<gene>
    <name evidence="3" type="ORF">ASPWEDRAFT_122731</name>
</gene>
<dbReference type="GeneID" id="63745012"/>
<name>A0A1L9RYV2_ASPWE</name>
<reference evidence="4" key="1">
    <citation type="journal article" date="2017" name="Genome Biol.">
        <title>Comparative genomics reveals high biological diversity and specific adaptations in the industrially and medically important fungal genus Aspergillus.</title>
        <authorList>
            <person name="de Vries R.P."/>
            <person name="Riley R."/>
            <person name="Wiebenga A."/>
            <person name="Aguilar-Osorio G."/>
            <person name="Amillis S."/>
            <person name="Uchima C.A."/>
            <person name="Anderluh G."/>
            <person name="Asadollahi M."/>
            <person name="Askin M."/>
            <person name="Barry K."/>
            <person name="Battaglia E."/>
            <person name="Bayram O."/>
            <person name="Benocci T."/>
            <person name="Braus-Stromeyer S.A."/>
            <person name="Caldana C."/>
            <person name="Canovas D."/>
            <person name="Cerqueira G.C."/>
            <person name="Chen F."/>
            <person name="Chen W."/>
            <person name="Choi C."/>
            <person name="Clum A."/>
            <person name="Dos Santos R.A."/>
            <person name="Damasio A.R."/>
            <person name="Diallinas G."/>
            <person name="Emri T."/>
            <person name="Fekete E."/>
            <person name="Flipphi M."/>
            <person name="Freyberg S."/>
            <person name="Gallo A."/>
            <person name="Gournas C."/>
            <person name="Habgood R."/>
            <person name="Hainaut M."/>
            <person name="Harispe M.L."/>
            <person name="Henrissat B."/>
            <person name="Hilden K.S."/>
            <person name="Hope R."/>
            <person name="Hossain A."/>
            <person name="Karabika E."/>
            <person name="Karaffa L."/>
            <person name="Karanyi Z."/>
            <person name="Krasevec N."/>
            <person name="Kuo A."/>
            <person name="Kusch H."/>
            <person name="LaButti K."/>
            <person name="Lagendijk E.L."/>
            <person name="Lapidus A."/>
            <person name="Levasseur A."/>
            <person name="Lindquist E."/>
            <person name="Lipzen A."/>
            <person name="Logrieco A.F."/>
            <person name="MacCabe A."/>
            <person name="Maekelae M.R."/>
            <person name="Malavazi I."/>
            <person name="Melin P."/>
            <person name="Meyer V."/>
            <person name="Mielnichuk N."/>
            <person name="Miskei M."/>
            <person name="Molnar A.P."/>
            <person name="Mule G."/>
            <person name="Ngan C.Y."/>
            <person name="Orejas M."/>
            <person name="Orosz E."/>
            <person name="Ouedraogo J.P."/>
            <person name="Overkamp K.M."/>
            <person name="Park H.-S."/>
            <person name="Perrone G."/>
            <person name="Piumi F."/>
            <person name="Punt P.J."/>
            <person name="Ram A.F."/>
            <person name="Ramon A."/>
            <person name="Rauscher S."/>
            <person name="Record E."/>
            <person name="Riano-Pachon D.M."/>
            <person name="Robert V."/>
            <person name="Roehrig J."/>
            <person name="Ruller R."/>
            <person name="Salamov A."/>
            <person name="Salih N.S."/>
            <person name="Samson R.A."/>
            <person name="Sandor E."/>
            <person name="Sanguinetti M."/>
            <person name="Schuetze T."/>
            <person name="Sepcic K."/>
            <person name="Shelest E."/>
            <person name="Sherlock G."/>
            <person name="Sophianopoulou V."/>
            <person name="Squina F.M."/>
            <person name="Sun H."/>
            <person name="Susca A."/>
            <person name="Todd R.B."/>
            <person name="Tsang A."/>
            <person name="Unkles S.E."/>
            <person name="van de Wiele N."/>
            <person name="van Rossen-Uffink D."/>
            <person name="Oliveira J.V."/>
            <person name="Vesth T.C."/>
            <person name="Visser J."/>
            <person name="Yu J.-H."/>
            <person name="Zhou M."/>
            <person name="Andersen M.R."/>
            <person name="Archer D.B."/>
            <person name="Baker S.E."/>
            <person name="Benoit I."/>
            <person name="Brakhage A.A."/>
            <person name="Braus G.H."/>
            <person name="Fischer R."/>
            <person name="Frisvad J.C."/>
            <person name="Goldman G.H."/>
            <person name="Houbraken J."/>
            <person name="Oakley B."/>
            <person name="Pocsi I."/>
            <person name="Scazzocchio C."/>
            <person name="Seiboth B."/>
            <person name="vanKuyk P.A."/>
            <person name="Wortman J."/>
            <person name="Dyer P.S."/>
            <person name="Grigoriev I.V."/>
        </authorList>
    </citation>
    <scope>NUCLEOTIDE SEQUENCE [LARGE SCALE GENOMIC DNA]</scope>
    <source>
        <strain evidence="4">DTO 134E9</strain>
    </source>
</reference>
<protein>
    <submittedName>
        <fullName evidence="3">Uncharacterized protein</fullName>
    </submittedName>
</protein>
<feature type="compositionally biased region" description="Basic and acidic residues" evidence="2">
    <location>
        <begin position="557"/>
        <end position="566"/>
    </location>
</feature>
<feature type="compositionally biased region" description="Polar residues" evidence="2">
    <location>
        <begin position="1423"/>
        <end position="1435"/>
    </location>
</feature>
<feature type="coiled-coil region" evidence="1">
    <location>
        <begin position="1560"/>
        <end position="1601"/>
    </location>
</feature>
<organism evidence="3 4">
    <name type="scientific">Aspergillus wentii DTO 134E9</name>
    <dbReference type="NCBI Taxonomy" id="1073089"/>
    <lineage>
        <taxon>Eukaryota</taxon>
        <taxon>Fungi</taxon>
        <taxon>Dikarya</taxon>
        <taxon>Ascomycota</taxon>
        <taxon>Pezizomycotina</taxon>
        <taxon>Eurotiomycetes</taxon>
        <taxon>Eurotiomycetidae</taxon>
        <taxon>Eurotiales</taxon>
        <taxon>Aspergillaceae</taxon>
        <taxon>Aspergillus</taxon>
        <taxon>Aspergillus subgen. Cremei</taxon>
    </lineage>
</organism>
<keyword evidence="4" id="KW-1185">Reference proteome</keyword>
<dbReference type="Proteomes" id="UP000184383">
    <property type="component" value="Unassembled WGS sequence"/>
</dbReference>
<feature type="region of interest" description="Disordered" evidence="2">
    <location>
        <begin position="49"/>
        <end position="69"/>
    </location>
</feature>
<feature type="compositionally biased region" description="Basic and acidic residues" evidence="2">
    <location>
        <begin position="220"/>
        <end position="247"/>
    </location>
</feature>
<dbReference type="VEuPathDB" id="FungiDB:ASPWEDRAFT_122731"/>
<evidence type="ECO:0000313" key="4">
    <source>
        <dbReference type="Proteomes" id="UP000184383"/>
    </source>
</evidence>
<dbReference type="PANTHER" id="PTHR34491">
    <property type="entry name" value="A-TYPE INCLUSION PROTEIN, PUTATIVE-RELATED"/>
    <property type="match status" value="1"/>
</dbReference>
<feature type="region of interest" description="Disordered" evidence="2">
    <location>
        <begin position="770"/>
        <end position="814"/>
    </location>
</feature>
<dbReference type="RefSeq" id="XP_040693768.1">
    <property type="nucleotide sequence ID" value="XM_040829164.1"/>
</dbReference>
<evidence type="ECO:0000256" key="2">
    <source>
        <dbReference type="SAM" id="MobiDB-lite"/>
    </source>
</evidence>
<feature type="compositionally biased region" description="Basic and acidic residues" evidence="2">
    <location>
        <begin position="399"/>
        <end position="438"/>
    </location>
</feature>
<keyword evidence="1" id="KW-0175">Coiled coil</keyword>
<accession>A0A1L9RYV2</accession>